<dbReference type="GO" id="GO:0045022">
    <property type="term" value="P:early endosome to late endosome transport"/>
    <property type="evidence" value="ECO:0007669"/>
    <property type="project" value="TreeGrafter"/>
</dbReference>
<dbReference type="EMBL" id="CAVMBE010000062">
    <property type="protein sequence ID" value="CAK4032332.1"/>
    <property type="molecule type" value="Genomic_DNA"/>
</dbReference>
<dbReference type="GO" id="GO:0005769">
    <property type="term" value="C:early endosome"/>
    <property type="evidence" value="ECO:0007669"/>
    <property type="project" value="TreeGrafter"/>
</dbReference>
<evidence type="ECO:0000256" key="2">
    <source>
        <dbReference type="ARBA" id="ARBA00022490"/>
    </source>
</evidence>
<feature type="domain" description="PXA" evidence="4">
    <location>
        <begin position="86"/>
        <end position="272"/>
    </location>
</feature>
<name>A0AAI9EDE6_9PEZI</name>
<protein>
    <recommendedName>
        <fullName evidence="4">PXA domain-containing protein</fullName>
    </recommendedName>
</protein>
<dbReference type="AlphaFoldDB" id="A0AAI9EDE6"/>
<dbReference type="SMART" id="SM00313">
    <property type="entry name" value="PXA"/>
    <property type="match status" value="1"/>
</dbReference>
<accession>A0AAI9EDE6</accession>
<evidence type="ECO:0000259" key="4">
    <source>
        <dbReference type="PROSITE" id="PS51207"/>
    </source>
</evidence>
<proteinExistence type="predicted"/>
<dbReference type="InterPro" id="IPR051837">
    <property type="entry name" value="SortingNexin/PXDomain-PKLike"/>
</dbReference>
<comment type="subcellular location">
    <subcellularLocation>
        <location evidence="1">Cytoplasm</location>
    </subcellularLocation>
</comment>
<gene>
    <name evidence="5" type="ORF">LECACI_7A007490</name>
</gene>
<feature type="region of interest" description="Disordered" evidence="3">
    <location>
        <begin position="1"/>
        <end position="39"/>
    </location>
</feature>
<evidence type="ECO:0000256" key="1">
    <source>
        <dbReference type="ARBA" id="ARBA00004496"/>
    </source>
</evidence>
<keyword evidence="2" id="KW-0963">Cytoplasm</keyword>
<organism evidence="5 6">
    <name type="scientific">Lecanosticta acicola</name>
    <dbReference type="NCBI Taxonomy" id="111012"/>
    <lineage>
        <taxon>Eukaryota</taxon>
        <taxon>Fungi</taxon>
        <taxon>Dikarya</taxon>
        <taxon>Ascomycota</taxon>
        <taxon>Pezizomycotina</taxon>
        <taxon>Dothideomycetes</taxon>
        <taxon>Dothideomycetidae</taxon>
        <taxon>Mycosphaerellales</taxon>
        <taxon>Mycosphaerellaceae</taxon>
        <taxon>Lecanosticta</taxon>
    </lineage>
</organism>
<dbReference type="PROSITE" id="PS51207">
    <property type="entry name" value="PXA"/>
    <property type="match status" value="1"/>
</dbReference>
<dbReference type="PANTHER" id="PTHR22999">
    <property type="entry name" value="PX SERINE/THREONINE KINASE PXK"/>
    <property type="match status" value="1"/>
</dbReference>
<dbReference type="GO" id="GO:0005770">
    <property type="term" value="C:late endosome"/>
    <property type="evidence" value="ECO:0007669"/>
    <property type="project" value="TreeGrafter"/>
</dbReference>
<keyword evidence="6" id="KW-1185">Reference proteome</keyword>
<feature type="region of interest" description="Disordered" evidence="3">
    <location>
        <begin position="350"/>
        <end position="385"/>
    </location>
</feature>
<dbReference type="GO" id="GO:0035091">
    <property type="term" value="F:phosphatidylinositol binding"/>
    <property type="evidence" value="ECO:0007669"/>
    <property type="project" value="TreeGrafter"/>
</dbReference>
<evidence type="ECO:0000313" key="5">
    <source>
        <dbReference type="EMBL" id="CAK4032332.1"/>
    </source>
</evidence>
<dbReference type="Proteomes" id="UP001296104">
    <property type="component" value="Unassembled WGS sequence"/>
</dbReference>
<dbReference type="InterPro" id="IPR003114">
    <property type="entry name" value="Phox_assoc"/>
</dbReference>
<comment type="caution">
    <text evidence="5">The sequence shown here is derived from an EMBL/GenBank/DDBJ whole genome shotgun (WGS) entry which is preliminary data.</text>
</comment>
<dbReference type="PANTHER" id="PTHR22999:SF23">
    <property type="entry name" value="SORTING NEXIN-16"/>
    <property type="match status" value="1"/>
</dbReference>
<evidence type="ECO:0000313" key="6">
    <source>
        <dbReference type="Proteomes" id="UP001296104"/>
    </source>
</evidence>
<evidence type="ECO:0000256" key="3">
    <source>
        <dbReference type="SAM" id="MobiDB-lite"/>
    </source>
</evidence>
<sequence length="563" mass="62907">MAQSMQKPIKQQPRNAGRGASQQQHGYSRPGHRIDSPNAISDAETIEYIKRVLCAKQQDGEAAAGDRTQDHHSEPLEELLPPLTSSNAIDIQLYAFIAVILSNFVQTWYNRITPDQHFVAEIVQIIAHCTRGLEQRLRKVDLEALLLDELPDLLTEHVNVVRATKTSRQGQVTLGQQRIRFHTMLPHVALEPVPLDPEMTFEQQENEVAWCLMLVNRILPLLLPPEDLANPCLDVLVPEIFSEIIVRNALCGKATEPWLLWDGLAKLLRSVRSGSRSPTPNALPTPRLEQYGLLNAVPPSADQTRQSRSRRPFEGALRLLLTVAQYAMTAGSVLRACTVALMQASSIPARRKMTSYGPNSPRGRLVSSSHGKARPSPPATSENDMERQPIISMHIWECIGQLLSLNRRMPWLSGVLSLLQWISLCGPGQIGSINSRLDRLISLHLHTSLLNANWLPTVLQAARSAIFPDNALAPARTPPSKDEVVEIKRECANTILDAIPESIRIRFFATKDRDLMREDVEAELDLLGDSYLNKHLIIAIVELVVVRLFPELAAEDSANRRER</sequence>
<reference evidence="5" key="1">
    <citation type="submission" date="2023-11" db="EMBL/GenBank/DDBJ databases">
        <authorList>
            <person name="Alioto T."/>
            <person name="Alioto T."/>
            <person name="Gomez Garrido J."/>
        </authorList>
    </citation>
    <scope>NUCLEOTIDE SEQUENCE</scope>
</reference>
<dbReference type="Pfam" id="PF02194">
    <property type="entry name" value="PXA"/>
    <property type="match status" value="1"/>
</dbReference>